<dbReference type="InterPro" id="IPR007046">
    <property type="entry name" value="RNA_pol_sigma_54_core-bd"/>
</dbReference>
<comment type="similarity">
    <text evidence="1">Belongs to the sigma-54 factor family.</text>
</comment>
<dbReference type="Pfam" id="PF04552">
    <property type="entry name" value="Sigma54_DBD"/>
    <property type="match status" value="1"/>
</dbReference>
<keyword evidence="6" id="KW-0731">Sigma factor</keyword>
<reference evidence="11 12" key="1">
    <citation type="submission" date="2011-10" db="EMBL/GenBank/DDBJ databases">
        <title>The Noncontiguous Finished genome of Thermanaerovibrio velox DSM 12556.</title>
        <authorList>
            <consortium name="US DOE Joint Genome Institute (JGI-PGF)"/>
            <person name="Lucas S."/>
            <person name="Copeland A."/>
            <person name="Lapidus A."/>
            <person name="Glavina del Rio T."/>
            <person name="Dalin E."/>
            <person name="Tice H."/>
            <person name="Bruce D."/>
            <person name="Goodwin L."/>
            <person name="Pitluck S."/>
            <person name="Peters L."/>
            <person name="Mikhailova N."/>
            <person name="Teshima H."/>
            <person name="Kyrpides N."/>
            <person name="Mavromatis K."/>
            <person name="Ivanova N."/>
            <person name="Markowitz V."/>
            <person name="Cheng J.-F."/>
            <person name="Hugenholtz P."/>
            <person name="Woyke T."/>
            <person name="Wu D."/>
            <person name="Spring S."/>
            <person name="Brambilla E.-M."/>
            <person name="Klenk H.-P."/>
            <person name="Eisen J.A."/>
        </authorList>
    </citation>
    <scope>NUCLEOTIDE SEQUENCE [LARGE SCALE GENOMIC DNA]</scope>
    <source>
        <strain evidence="11 12">DSM 12556</strain>
    </source>
</reference>
<evidence type="ECO:0000256" key="5">
    <source>
        <dbReference type="ARBA" id="ARBA00023015"/>
    </source>
</evidence>
<dbReference type="GO" id="GO:0000428">
    <property type="term" value="C:DNA-directed RNA polymerase complex"/>
    <property type="evidence" value="ECO:0007669"/>
    <property type="project" value="UniProtKB-KW"/>
</dbReference>
<evidence type="ECO:0000256" key="4">
    <source>
        <dbReference type="ARBA" id="ARBA00022695"/>
    </source>
</evidence>
<dbReference type="InterPro" id="IPR000394">
    <property type="entry name" value="RNA_pol_sigma_54"/>
</dbReference>
<dbReference type="RefSeq" id="WP_006583704.1">
    <property type="nucleotide sequence ID" value="NZ_CM001377.1"/>
</dbReference>
<proteinExistence type="inferred from homology"/>
<keyword evidence="4" id="KW-0548">Nucleotidyltransferase</keyword>
<accession>H0USC1</accession>
<dbReference type="GO" id="GO:0016987">
    <property type="term" value="F:sigma factor activity"/>
    <property type="evidence" value="ECO:0007669"/>
    <property type="project" value="UniProtKB-KW"/>
</dbReference>
<evidence type="ECO:0000256" key="8">
    <source>
        <dbReference type="ARBA" id="ARBA00023163"/>
    </source>
</evidence>
<keyword evidence="5" id="KW-0805">Transcription regulation</keyword>
<dbReference type="Gene3D" id="1.10.10.1330">
    <property type="entry name" value="RNA polymerase sigma-54 factor, core-binding domain"/>
    <property type="match status" value="1"/>
</dbReference>
<keyword evidence="2 11" id="KW-0240">DNA-directed RNA polymerase</keyword>
<keyword evidence="8" id="KW-0804">Transcription</keyword>
<evidence type="ECO:0000256" key="6">
    <source>
        <dbReference type="ARBA" id="ARBA00023082"/>
    </source>
</evidence>
<dbReference type="HOGENOM" id="CLU_673767_0_0_0"/>
<dbReference type="GO" id="GO:0003677">
    <property type="term" value="F:DNA binding"/>
    <property type="evidence" value="ECO:0007669"/>
    <property type="project" value="UniProtKB-KW"/>
</dbReference>
<dbReference type="PRINTS" id="PR00045">
    <property type="entry name" value="SIGMA54FCT"/>
</dbReference>
<keyword evidence="7" id="KW-0238">DNA-binding</keyword>
<evidence type="ECO:0000256" key="7">
    <source>
        <dbReference type="ARBA" id="ARBA00023125"/>
    </source>
</evidence>
<dbReference type="STRING" id="926567.TheveDRAFT_1086"/>
<feature type="domain" description="RNA polymerase sigma factor 54 core-binding" evidence="10">
    <location>
        <begin position="99"/>
        <end position="243"/>
    </location>
</feature>
<name>H0USC1_9BACT</name>
<dbReference type="Proteomes" id="UP000005730">
    <property type="component" value="Chromosome"/>
</dbReference>
<evidence type="ECO:0000259" key="10">
    <source>
        <dbReference type="Pfam" id="PF04963"/>
    </source>
</evidence>
<dbReference type="Pfam" id="PF04963">
    <property type="entry name" value="Sigma54_CBD"/>
    <property type="match status" value="1"/>
</dbReference>
<dbReference type="GO" id="GO:0016779">
    <property type="term" value="F:nucleotidyltransferase activity"/>
    <property type="evidence" value="ECO:0007669"/>
    <property type="project" value="UniProtKB-KW"/>
</dbReference>
<dbReference type="EMBL" id="CM001377">
    <property type="protein sequence ID" value="EHM10210.1"/>
    <property type="molecule type" value="Genomic_DNA"/>
</dbReference>
<evidence type="ECO:0000256" key="3">
    <source>
        <dbReference type="ARBA" id="ARBA00022679"/>
    </source>
</evidence>
<dbReference type="PROSITE" id="PS00717">
    <property type="entry name" value="SIGMA54_1"/>
    <property type="match status" value="1"/>
</dbReference>
<dbReference type="InterPro" id="IPR007634">
    <property type="entry name" value="RNA_pol_sigma_54_DNA-bd"/>
</dbReference>
<dbReference type="AlphaFoldDB" id="H0USC1"/>
<dbReference type="InterPro" id="IPR038709">
    <property type="entry name" value="RpoN_core-bd_sf"/>
</dbReference>
<dbReference type="OrthoDB" id="3527at2"/>
<dbReference type="PROSITE" id="PS50044">
    <property type="entry name" value="SIGMA54_3"/>
    <property type="match status" value="1"/>
</dbReference>
<evidence type="ECO:0000256" key="2">
    <source>
        <dbReference type="ARBA" id="ARBA00022478"/>
    </source>
</evidence>
<dbReference type="PANTHER" id="PTHR32248">
    <property type="entry name" value="RNA POLYMERASE SIGMA-54 FACTOR"/>
    <property type="match status" value="1"/>
</dbReference>
<keyword evidence="3" id="KW-0808">Transferase</keyword>
<sequence>MAFLEVILSNTPNVALGVKPYLLNGKNWLFISPDELAEELHKACEDLPSVSIKRPGGRLELPLDENPWEEESDDIREIEFQLSLIKDLPQGTTPADWVSLLGPRGYLNGSTEECATSLGISQVQFLKTLKEIQDQLDPPGVFAQDLRDCLLIQLRRLSMDNSDGARLLKDFHRELESSRLDLISKATGWDLNRVKEAIMSLRKLDPSPLGIVSKPVRPEISMIPYKDGISFKILRENMPSLSLTYPSKIKGKLRSILMRMSGRYRTLATIGLAITMTQRNFLSGKTEYLEPLTVKDLARITNLSPSTVSRCTRGTYAVTRYGTISLSRLLSKPLRSNPNLSIHRLTLEISKLKSMGLSDLEISKRLGVPRRTLAYHRERRDFTYPKPSLASLE</sequence>
<organism evidence="11 12">
    <name type="scientific">Thermanaerovibrio velox DSM 12556</name>
    <dbReference type="NCBI Taxonomy" id="926567"/>
    <lineage>
        <taxon>Bacteria</taxon>
        <taxon>Thermotogati</taxon>
        <taxon>Synergistota</taxon>
        <taxon>Synergistia</taxon>
        <taxon>Synergistales</taxon>
        <taxon>Synergistaceae</taxon>
        <taxon>Thermanaerovibrio</taxon>
    </lineage>
</organism>
<evidence type="ECO:0000313" key="12">
    <source>
        <dbReference type="Proteomes" id="UP000005730"/>
    </source>
</evidence>
<dbReference type="PANTHER" id="PTHR32248:SF4">
    <property type="entry name" value="RNA POLYMERASE SIGMA-54 FACTOR"/>
    <property type="match status" value="1"/>
</dbReference>
<dbReference type="GO" id="GO:0001216">
    <property type="term" value="F:DNA-binding transcription activator activity"/>
    <property type="evidence" value="ECO:0007669"/>
    <property type="project" value="InterPro"/>
</dbReference>
<evidence type="ECO:0000256" key="1">
    <source>
        <dbReference type="ARBA" id="ARBA00008798"/>
    </source>
</evidence>
<gene>
    <name evidence="11" type="ORF">TheveDRAFT_1086</name>
</gene>
<dbReference type="GO" id="GO:0006352">
    <property type="term" value="P:DNA-templated transcription initiation"/>
    <property type="evidence" value="ECO:0007669"/>
    <property type="project" value="InterPro"/>
</dbReference>
<evidence type="ECO:0000313" key="11">
    <source>
        <dbReference type="EMBL" id="EHM10210.1"/>
    </source>
</evidence>
<protein>
    <submittedName>
        <fullName evidence="11">DNA-directed RNA polymerase specialized sigma subunit, sigma24</fullName>
    </submittedName>
</protein>
<dbReference type="eggNOG" id="COG1508">
    <property type="taxonomic scope" value="Bacteria"/>
</dbReference>
<evidence type="ECO:0000259" key="9">
    <source>
        <dbReference type="Pfam" id="PF04552"/>
    </source>
</evidence>
<feature type="domain" description="RNA polymerase sigma factor 54 DNA-binding" evidence="9">
    <location>
        <begin position="252"/>
        <end position="379"/>
    </location>
</feature>
<keyword evidence="12" id="KW-1185">Reference proteome</keyword>